<dbReference type="SUPFAM" id="SSF46785">
    <property type="entry name" value="Winged helix' DNA-binding domain"/>
    <property type="match status" value="1"/>
</dbReference>
<dbReference type="InterPro" id="IPR018490">
    <property type="entry name" value="cNMP-bd_dom_sf"/>
</dbReference>
<dbReference type="InterPro" id="IPR036388">
    <property type="entry name" value="WH-like_DNA-bd_sf"/>
</dbReference>
<organism evidence="5 6">
    <name type="scientific">Hansschlegelia quercus</name>
    <dbReference type="NCBI Taxonomy" id="2528245"/>
    <lineage>
        <taxon>Bacteria</taxon>
        <taxon>Pseudomonadati</taxon>
        <taxon>Pseudomonadota</taxon>
        <taxon>Alphaproteobacteria</taxon>
        <taxon>Hyphomicrobiales</taxon>
        <taxon>Methylopilaceae</taxon>
        <taxon>Hansschlegelia</taxon>
    </lineage>
</organism>
<accession>A0A4Q9GNY2</accession>
<dbReference type="GO" id="GO:0005829">
    <property type="term" value="C:cytosol"/>
    <property type="evidence" value="ECO:0007669"/>
    <property type="project" value="TreeGrafter"/>
</dbReference>
<dbReference type="PANTHER" id="PTHR24567:SF74">
    <property type="entry name" value="HTH-TYPE TRANSCRIPTIONAL REGULATOR ARCR"/>
    <property type="match status" value="1"/>
</dbReference>
<dbReference type="PROSITE" id="PS50042">
    <property type="entry name" value="CNMP_BINDING_3"/>
    <property type="match status" value="1"/>
</dbReference>
<dbReference type="SMART" id="SM00100">
    <property type="entry name" value="cNMP"/>
    <property type="match status" value="1"/>
</dbReference>
<keyword evidence="2" id="KW-0238">DNA-binding</keyword>
<dbReference type="Pfam" id="PF13545">
    <property type="entry name" value="HTH_Crp_2"/>
    <property type="match status" value="1"/>
</dbReference>
<dbReference type="InterPro" id="IPR036390">
    <property type="entry name" value="WH_DNA-bd_sf"/>
</dbReference>
<evidence type="ECO:0000259" key="4">
    <source>
        <dbReference type="PROSITE" id="PS50042"/>
    </source>
</evidence>
<evidence type="ECO:0000256" key="3">
    <source>
        <dbReference type="ARBA" id="ARBA00023163"/>
    </source>
</evidence>
<dbReference type="AlphaFoldDB" id="A0A4Q9GNY2"/>
<dbReference type="InterPro" id="IPR012318">
    <property type="entry name" value="HTH_CRP"/>
</dbReference>
<keyword evidence="1" id="KW-0805">Transcription regulation</keyword>
<dbReference type="Gene3D" id="1.10.10.10">
    <property type="entry name" value="Winged helix-like DNA-binding domain superfamily/Winged helix DNA-binding domain"/>
    <property type="match status" value="1"/>
</dbReference>
<sequence length="221" mass="23411">MTAARGETSPPANRLLNLLKAAASEAQPFEAAAGATLKVAGERIASVFVIESGLVAMLARTADGERAETALLGRDALIGQAAWLGAKTARLDAIALTKVRGLSVKAADLRSAAEASPQLRVALTAHLLKRLEDTERICACAALHSVERRLANWLMRAVALTGGLPVEVTHERLAIVLGVRRASVTVALHMLEGERAVSCRRGRIDIRNASRLEALACGCRR</sequence>
<dbReference type="Gene3D" id="2.60.120.10">
    <property type="entry name" value="Jelly Rolls"/>
    <property type="match status" value="1"/>
</dbReference>
<gene>
    <name evidence="5" type="ORF">EYR15_01745</name>
</gene>
<dbReference type="CDD" id="cd00038">
    <property type="entry name" value="CAP_ED"/>
    <property type="match status" value="1"/>
</dbReference>
<dbReference type="Pfam" id="PF00027">
    <property type="entry name" value="cNMP_binding"/>
    <property type="match status" value="1"/>
</dbReference>
<comment type="caution">
    <text evidence="5">The sequence shown here is derived from an EMBL/GenBank/DDBJ whole genome shotgun (WGS) entry which is preliminary data.</text>
</comment>
<proteinExistence type="predicted"/>
<dbReference type="InterPro" id="IPR050397">
    <property type="entry name" value="Env_Response_Regulators"/>
</dbReference>
<dbReference type="GO" id="GO:0003700">
    <property type="term" value="F:DNA-binding transcription factor activity"/>
    <property type="evidence" value="ECO:0007669"/>
    <property type="project" value="TreeGrafter"/>
</dbReference>
<protein>
    <submittedName>
        <fullName evidence="5">Crp/Fnr family transcriptional regulator</fullName>
    </submittedName>
</protein>
<reference evidence="5 6" key="1">
    <citation type="submission" date="2019-02" db="EMBL/GenBank/DDBJ databases">
        <title>Hansschlegelia quercus sp. nov., a novel methylotrophic bacterium from buds of oak (Quercus robur L.).</title>
        <authorList>
            <person name="Agafonova N.V."/>
            <person name="Kaparullina E.N."/>
            <person name="Grouzdev D.S."/>
            <person name="Doronina N.V."/>
        </authorList>
    </citation>
    <scope>NUCLEOTIDE SEQUENCE [LARGE SCALE GENOMIC DNA]</scope>
    <source>
        <strain evidence="5 6">Dub</strain>
    </source>
</reference>
<feature type="domain" description="Cyclic nucleotide-binding" evidence="4">
    <location>
        <begin position="29"/>
        <end position="130"/>
    </location>
</feature>
<keyword evidence="6" id="KW-1185">Reference proteome</keyword>
<keyword evidence="3" id="KW-0804">Transcription</keyword>
<dbReference type="GO" id="GO:0003677">
    <property type="term" value="F:DNA binding"/>
    <property type="evidence" value="ECO:0007669"/>
    <property type="project" value="UniProtKB-KW"/>
</dbReference>
<dbReference type="PANTHER" id="PTHR24567">
    <property type="entry name" value="CRP FAMILY TRANSCRIPTIONAL REGULATORY PROTEIN"/>
    <property type="match status" value="1"/>
</dbReference>
<dbReference type="OrthoDB" id="7506088at2"/>
<dbReference type="InterPro" id="IPR014710">
    <property type="entry name" value="RmlC-like_jellyroll"/>
</dbReference>
<dbReference type="Proteomes" id="UP000291613">
    <property type="component" value="Unassembled WGS sequence"/>
</dbReference>
<dbReference type="SUPFAM" id="SSF51206">
    <property type="entry name" value="cAMP-binding domain-like"/>
    <property type="match status" value="1"/>
</dbReference>
<evidence type="ECO:0000256" key="1">
    <source>
        <dbReference type="ARBA" id="ARBA00023015"/>
    </source>
</evidence>
<dbReference type="InterPro" id="IPR000595">
    <property type="entry name" value="cNMP-bd_dom"/>
</dbReference>
<dbReference type="RefSeq" id="WP_131001158.1">
    <property type="nucleotide sequence ID" value="NZ_JBHSZR010000002.1"/>
</dbReference>
<evidence type="ECO:0000256" key="2">
    <source>
        <dbReference type="ARBA" id="ARBA00023125"/>
    </source>
</evidence>
<evidence type="ECO:0000313" key="6">
    <source>
        <dbReference type="Proteomes" id="UP000291613"/>
    </source>
</evidence>
<dbReference type="EMBL" id="SIUB01000001">
    <property type="protein sequence ID" value="TBN54905.1"/>
    <property type="molecule type" value="Genomic_DNA"/>
</dbReference>
<name>A0A4Q9GNY2_9HYPH</name>
<evidence type="ECO:0000313" key="5">
    <source>
        <dbReference type="EMBL" id="TBN54905.1"/>
    </source>
</evidence>